<organism evidence="7 8">
    <name type="scientific">Saccharothrix tamanrassetensis</name>
    <dbReference type="NCBI Taxonomy" id="1051531"/>
    <lineage>
        <taxon>Bacteria</taxon>
        <taxon>Bacillati</taxon>
        <taxon>Actinomycetota</taxon>
        <taxon>Actinomycetes</taxon>
        <taxon>Pseudonocardiales</taxon>
        <taxon>Pseudonocardiaceae</taxon>
        <taxon>Saccharothrix</taxon>
    </lineage>
</organism>
<keyword evidence="8" id="KW-1185">Reference proteome</keyword>
<evidence type="ECO:0000313" key="7">
    <source>
        <dbReference type="EMBL" id="MBB5955353.1"/>
    </source>
</evidence>
<feature type="transmembrane region" description="Helical" evidence="5">
    <location>
        <begin position="255"/>
        <end position="273"/>
    </location>
</feature>
<evidence type="ECO:0000259" key="6">
    <source>
        <dbReference type="PROSITE" id="PS50850"/>
    </source>
</evidence>
<dbReference type="PANTHER" id="PTHR23518">
    <property type="entry name" value="C-METHYLTRANSFERASE"/>
    <property type="match status" value="1"/>
</dbReference>
<feature type="domain" description="Major facilitator superfamily (MFS) profile" evidence="6">
    <location>
        <begin position="22"/>
        <end position="397"/>
    </location>
</feature>
<dbReference type="InterPro" id="IPR020846">
    <property type="entry name" value="MFS_dom"/>
</dbReference>
<comment type="subcellular location">
    <subcellularLocation>
        <location evidence="1">Cell membrane</location>
        <topology evidence="1">Multi-pass membrane protein</topology>
    </subcellularLocation>
</comment>
<dbReference type="GO" id="GO:0005886">
    <property type="term" value="C:plasma membrane"/>
    <property type="evidence" value="ECO:0007669"/>
    <property type="project" value="UniProtKB-SubCell"/>
</dbReference>
<dbReference type="AlphaFoldDB" id="A0A841CEG0"/>
<keyword evidence="2 5" id="KW-0812">Transmembrane</keyword>
<proteinExistence type="predicted"/>
<protein>
    <submittedName>
        <fullName evidence="7">MFS family permease</fullName>
    </submittedName>
</protein>
<dbReference type="PROSITE" id="PS50850">
    <property type="entry name" value="MFS"/>
    <property type="match status" value="1"/>
</dbReference>
<evidence type="ECO:0000313" key="8">
    <source>
        <dbReference type="Proteomes" id="UP000547510"/>
    </source>
</evidence>
<sequence>MYIATARQAPAEVRGRGRVAGNVLALGLVSLVTDVSSEMVTAVLPLYFVVALGLSPFQFGLLDGLYSGVTAVVRLLGGHVADRWQRRKAVALTGYGLSAVAKLGLVAAGSSVAALGAVLAVDRTGKGLRTAPRDALISLSSTPDVLGRAFGVHRAMDTVGAFLGPLVAMFVLWASLGDYDAVFVTSFCVAVLGVVLLGLLVRDHRNPLPAKPSLKSLWRKPFRRMVGWAALLGVVTVGDAFLYLVLQQRLALDAVHFPLLALGTAAVYLLLAVPLGRLADRVGRWPVFLAGHLALASAFGLLLTPFTNVVVILVLHGVFYAATDGVLMAAASPLLPAELRTSGMAVLQTGQALAKLVSSVLFGAMWTLWGVSTAILVSLVLLALALAGAAVGRPLSSRPSS</sequence>
<dbReference type="Gene3D" id="1.20.1250.20">
    <property type="entry name" value="MFS general substrate transporter like domains"/>
    <property type="match status" value="1"/>
</dbReference>
<dbReference type="PANTHER" id="PTHR23518:SF2">
    <property type="entry name" value="MAJOR FACILITATOR SUPERFAMILY TRANSPORTER"/>
    <property type="match status" value="1"/>
</dbReference>
<dbReference type="Pfam" id="PF07690">
    <property type="entry name" value="MFS_1"/>
    <property type="match status" value="1"/>
</dbReference>
<feature type="transmembrane region" description="Helical" evidence="5">
    <location>
        <begin position="309"/>
        <end position="331"/>
    </location>
</feature>
<dbReference type="GO" id="GO:0022857">
    <property type="term" value="F:transmembrane transporter activity"/>
    <property type="evidence" value="ECO:0007669"/>
    <property type="project" value="InterPro"/>
</dbReference>
<reference evidence="7 8" key="1">
    <citation type="submission" date="2020-08" db="EMBL/GenBank/DDBJ databases">
        <title>Genomic Encyclopedia of Type Strains, Phase III (KMG-III): the genomes of soil and plant-associated and newly described type strains.</title>
        <authorList>
            <person name="Whitman W."/>
        </authorList>
    </citation>
    <scope>NUCLEOTIDE SEQUENCE [LARGE SCALE GENOMIC DNA]</scope>
    <source>
        <strain evidence="7 8">CECT 8640</strain>
    </source>
</reference>
<dbReference type="RefSeq" id="WP_184690208.1">
    <property type="nucleotide sequence ID" value="NZ_JACHJN010000003.1"/>
</dbReference>
<dbReference type="Proteomes" id="UP000547510">
    <property type="component" value="Unassembled WGS sequence"/>
</dbReference>
<gene>
    <name evidence="7" type="ORF">FHS29_001934</name>
</gene>
<evidence type="ECO:0000256" key="1">
    <source>
        <dbReference type="ARBA" id="ARBA00004651"/>
    </source>
</evidence>
<feature type="transmembrane region" description="Helical" evidence="5">
    <location>
        <begin position="182"/>
        <end position="201"/>
    </location>
</feature>
<comment type="caution">
    <text evidence="7">The sequence shown here is derived from an EMBL/GenBank/DDBJ whole genome shotgun (WGS) entry which is preliminary data.</text>
</comment>
<name>A0A841CEG0_9PSEU</name>
<keyword evidence="4 5" id="KW-0472">Membrane</keyword>
<dbReference type="EMBL" id="JACHJN010000003">
    <property type="protein sequence ID" value="MBB5955353.1"/>
    <property type="molecule type" value="Genomic_DNA"/>
</dbReference>
<evidence type="ECO:0000256" key="3">
    <source>
        <dbReference type="ARBA" id="ARBA00022989"/>
    </source>
</evidence>
<dbReference type="SUPFAM" id="SSF103473">
    <property type="entry name" value="MFS general substrate transporter"/>
    <property type="match status" value="1"/>
</dbReference>
<evidence type="ECO:0000256" key="4">
    <source>
        <dbReference type="ARBA" id="ARBA00023136"/>
    </source>
</evidence>
<feature type="transmembrane region" description="Helical" evidence="5">
    <location>
        <begin position="375"/>
        <end position="395"/>
    </location>
</feature>
<dbReference type="InterPro" id="IPR036259">
    <property type="entry name" value="MFS_trans_sf"/>
</dbReference>
<feature type="transmembrane region" description="Helical" evidence="5">
    <location>
        <begin position="222"/>
        <end position="243"/>
    </location>
</feature>
<feature type="transmembrane region" description="Helical" evidence="5">
    <location>
        <begin position="158"/>
        <end position="176"/>
    </location>
</feature>
<evidence type="ECO:0000256" key="5">
    <source>
        <dbReference type="SAM" id="Phobius"/>
    </source>
</evidence>
<keyword evidence="3 5" id="KW-1133">Transmembrane helix</keyword>
<dbReference type="CDD" id="cd17370">
    <property type="entry name" value="MFS_MJ1317_like"/>
    <property type="match status" value="1"/>
</dbReference>
<accession>A0A841CEG0</accession>
<dbReference type="InterPro" id="IPR011701">
    <property type="entry name" value="MFS"/>
</dbReference>
<evidence type="ECO:0000256" key="2">
    <source>
        <dbReference type="ARBA" id="ARBA00022692"/>
    </source>
</evidence>